<keyword evidence="5 10" id="KW-0812">Transmembrane</keyword>
<feature type="transmembrane region" description="Helical" evidence="10">
    <location>
        <begin position="315"/>
        <end position="335"/>
    </location>
</feature>
<evidence type="ECO:0000313" key="12">
    <source>
        <dbReference type="Proteomes" id="UP000198356"/>
    </source>
</evidence>
<keyword evidence="8 10" id="KW-0472">Membrane</keyword>
<feature type="transmembrane region" description="Helical" evidence="10">
    <location>
        <begin position="150"/>
        <end position="170"/>
    </location>
</feature>
<comment type="subcellular location">
    <subcellularLocation>
        <location evidence="1">Cell membrane</location>
        <topology evidence="1">Multi-pass membrane protein</topology>
    </subcellularLocation>
</comment>
<evidence type="ECO:0000256" key="8">
    <source>
        <dbReference type="ARBA" id="ARBA00023136"/>
    </source>
</evidence>
<gene>
    <name evidence="11" type="ORF">SAMN05421770_106117</name>
</gene>
<feature type="transmembrane region" description="Helical" evidence="10">
    <location>
        <begin position="387"/>
        <end position="405"/>
    </location>
</feature>
<dbReference type="PIRSF" id="PIRSF006603">
    <property type="entry name" value="DinF"/>
    <property type="match status" value="1"/>
</dbReference>
<dbReference type="Pfam" id="PF01554">
    <property type="entry name" value="MatE"/>
    <property type="match status" value="2"/>
</dbReference>
<dbReference type="AlphaFoldDB" id="A0A239L4P1"/>
<dbReference type="EMBL" id="FZOU01000006">
    <property type="protein sequence ID" value="SNT25577.1"/>
    <property type="molecule type" value="Genomic_DNA"/>
</dbReference>
<evidence type="ECO:0000256" key="2">
    <source>
        <dbReference type="ARBA" id="ARBA00022448"/>
    </source>
</evidence>
<evidence type="ECO:0000256" key="4">
    <source>
        <dbReference type="ARBA" id="ARBA00022475"/>
    </source>
</evidence>
<feature type="transmembrane region" description="Helical" evidence="10">
    <location>
        <begin position="347"/>
        <end position="366"/>
    </location>
</feature>
<feature type="transmembrane region" description="Helical" evidence="10">
    <location>
        <begin position="236"/>
        <end position="263"/>
    </location>
</feature>
<dbReference type="GO" id="GO:0015297">
    <property type="term" value="F:antiporter activity"/>
    <property type="evidence" value="ECO:0007669"/>
    <property type="project" value="UniProtKB-KW"/>
</dbReference>
<dbReference type="PANTHER" id="PTHR43298:SF2">
    <property type="entry name" value="FMN_FAD EXPORTER YEEO-RELATED"/>
    <property type="match status" value="1"/>
</dbReference>
<dbReference type="Proteomes" id="UP000198356">
    <property type="component" value="Unassembled WGS sequence"/>
</dbReference>
<evidence type="ECO:0000256" key="7">
    <source>
        <dbReference type="ARBA" id="ARBA00023065"/>
    </source>
</evidence>
<dbReference type="InterPro" id="IPR002528">
    <property type="entry name" value="MATE_fam"/>
</dbReference>
<feature type="transmembrane region" description="Helical" evidence="10">
    <location>
        <begin position="113"/>
        <end position="138"/>
    </location>
</feature>
<dbReference type="GO" id="GO:0005886">
    <property type="term" value="C:plasma membrane"/>
    <property type="evidence" value="ECO:0007669"/>
    <property type="project" value="UniProtKB-SubCell"/>
</dbReference>
<evidence type="ECO:0000256" key="6">
    <source>
        <dbReference type="ARBA" id="ARBA00022989"/>
    </source>
</evidence>
<evidence type="ECO:0000256" key="3">
    <source>
        <dbReference type="ARBA" id="ARBA00022449"/>
    </source>
</evidence>
<evidence type="ECO:0000256" key="10">
    <source>
        <dbReference type="SAM" id="Phobius"/>
    </source>
</evidence>
<organism evidence="11 12">
    <name type="scientific">Granulicella rosea</name>
    <dbReference type="NCBI Taxonomy" id="474952"/>
    <lineage>
        <taxon>Bacteria</taxon>
        <taxon>Pseudomonadati</taxon>
        <taxon>Acidobacteriota</taxon>
        <taxon>Terriglobia</taxon>
        <taxon>Terriglobales</taxon>
        <taxon>Acidobacteriaceae</taxon>
        <taxon>Granulicella</taxon>
    </lineage>
</organism>
<evidence type="ECO:0000256" key="9">
    <source>
        <dbReference type="ARBA" id="ARBA00031636"/>
    </source>
</evidence>
<keyword evidence="4" id="KW-1003">Cell membrane</keyword>
<dbReference type="NCBIfam" id="TIGR00797">
    <property type="entry name" value="matE"/>
    <property type="match status" value="1"/>
</dbReference>
<proteinExistence type="predicted"/>
<feature type="transmembrane region" description="Helical" evidence="10">
    <location>
        <begin position="182"/>
        <end position="215"/>
    </location>
</feature>
<keyword evidence="12" id="KW-1185">Reference proteome</keyword>
<name>A0A239L4P1_9BACT</name>
<evidence type="ECO:0000256" key="1">
    <source>
        <dbReference type="ARBA" id="ARBA00004651"/>
    </source>
</evidence>
<dbReference type="GO" id="GO:0042910">
    <property type="term" value="F:xenobiotic transmembrane transporter activity"/>
    <property type="evidence" value="ECO:0007669"/>
    <property type="project" value="InterPro"/>
</dbReference>
<dbReference type="InterPro" id="IPR050222">
    <property type="entry name" value="MATE_MdtK"/>
</dbReference>
<dbReference type="CDD" id="cd13131">
    <property type="entry name" value="MATE_NorM_like"/>
    <property type="match status" value="1"/>
</dbReference>
<keyword evidence="7" id="KW-0406">Ion transport</keyword>
<feature type="transmembrane region" description="Helical" evidence="10">
    <location>
        <begin position="417"/>
        <end position="435"/>
    </location>
</feature>
<accession>A0A239L4P1</accession>
<keyword evidence="2" id="KW-0813">Transport</keyword>
<dbReference type="InterPro" id="IPR048279">
    <property type="entry name" value="MdtK-like"/>
</dbReference>
<keyword evidence="3" id="KW-0050">Antiport</keyword>
<protein>
    <recommendedName>
        <fullName evidence="9">Multidrug-efflux transporter</fullName>
    </recommendedName>
</protein>
<feature type="transmembrane region" description="Helical" evidence="10">
    <location>
        <begin position="275"/>
        <end position="294"/>
    </location>
</feature>
<dbReference type="GO" id="GO:0006811">
    <property type="term" value="P:monoatomic ion transport"/>
    <property type="evidence" value="ECO:0007669"/>
    <property type="project" value="UniProtKB-KW"/>
</dbReference>
<evidence type="ECO:0000256" key="5">
    <source>
        <dbReference type="ARBA" id="ARBA00022692"/>
    </source>
</evidence>
<feature type="transmembrane region" description="Helical" evidence="10">
    <location>
        <begin position="79"/>
        <end position="101"/>
    </location>
</feature>
<dbReference type="PANTHER" id="PTHR43298">
    <property type="entry name" value="MULTIDRUG RESISTANCE PROTEIN NORM-RELATED"/>
    <property type="match status" value="1"/>
</dbReference>
<evidence type="ECO:0000313" key="11">
    <source>
        <dbReference type="EMBL" id="SNT25577.1"/>
    </source>
</evidence>
<sequence>MLHIALPLVLAEIGWMSMGVVDTIMVGHLPNAATAIGSAALAQVIYNTLAFGIGGILLGLDTTIAQAHGAGDVPAANRWLVQGVILAAGISALLMTCYALAPIGFHRLPTDPVVVAGAVGTLGALSLGTLPLMLYFTLRRYLQAFNHVRLVAAALVSSNLINLLFDWLLIYGHRWTVGGHVLAIPAGGVVGSGIATSLARTYQAVFMIASILYVNRRHGYGLLKTSWRPHWASLRRLLALGVPSGATILVEIAIFAAVTAIISTLGPAPLSGHEIALNCISFTFMVPLGISAAASIRVGQAVGRRDAAGARAAGWAAILLGAAFMLAVSVLYVTIPYALAGAFTTSATVIAATVPLLYIASIFQFCDGLQVTAIGALRGAGNTHSGLITHLCSYWLFGMPIGLYLCFTRRMGAPGLWLGLCASLIVSGLTLIYLWRRMARTLSFQ</sequence>
<reference evidence="11 12" key="1">
    <citation type="submission" date="2017-06" db="EMBL/GenBank/DDBJ databases">
        <authorList>
            <person name="Kim H.J."/>
            <person name="Triplett B.A."/>
        </authorList>
    </citation>
    <scope>NUCLEOTIDE SEQUENCE [LARGE SCALE GENOMIC DNA]</scope>
    <source>
        <strain evidence="11 12">DSM 18704</strain>
    </source>
</reference>
<dbReference type="RefSeq" id="WP_245818037.1">
    <property type="nucleotide sequence ID" value="NZ_FZOU01000006.1"/>
</dbReference>
<feature type="transmembrane region" description="Helical" evidence="10">
    <location>
        <begin position="35"/>
        <end position="58"/>
    </location>
</feature>
<keyword evidence="6 10" id="KW-1133">Transmembrane helix</keyword>